<reference evidence="2" key="1">
    <citation type="journal article" date="2019" name="Int. J. Syst. Evol. Microbiol.">
        <title>The Global Catalogue of Microorganisms (GCM) 10K type strain sequencing project: providing services to taxonomists for standard genome sequencing and annotation.</title>
        <authorList>
            <consortium name="The Broad Institute Genomics Platform"/>
            <consortium name="The Broad Institute Genome Sequencing Center for Infectious Disease"/>
            <person name="Wu L."/>
            <person name="Ma J."/>
        </authorList>
    </citation>
    <scope>NUCLEOTIDE SEQUENCE [LARGE SCALE GENOMIC DNA]</scope>
    <source>
        <strain evidence="2">CGMCC 1.6375</strain>
    </source>
</reference>
<keyword evidence="2" id="KW-1185">Reference proteome</keyword>
<gene>
    <name evidence="1" type="ORF">GCM10010967_12770</name>
</gene>
<dbReference type="Proteomes" id="UP000632339">
    <property type="component" value="Unassembled WGS sequence"/>
</dbReference>
<comment type="caution">
    <text evidence="1">The sequence shown here is derived from an EMBL/GenBank/DDBJ whole genome shotgun (WGS) entry which is preliminary data.</text>
</comment>
<protein>
    <submittedName>
        <fullName evidence="1">Uncharacterized protein</fullName>
    </submittedName>
</protein>
<organism evidence="1 2">
    <name type="scientific">Dyadobacter beijingensis</name>
    <dbReference type="NCBI Taxonomy" id="365489"/>
    <lineage>
        <taxon>Bacteria</taxon>
        <taxon>Pseudomonadati</taxon>
        <taxon>Bacteroidota</taxon>
        <taxon>Cytophagia</taxon>
        <taxon>Cytophagales</taxon>
        <taxon>Spirosomataceae</taxon>
        <taxon>Dyadobacter</taxon>
    </lineage>
</organism>
<dbReference type="EMBL" id="BMLI01000001">
    <property type="protein sequence ID" value="GGM82527.1"/>
    <property type="molecule type" value="Genomic_DNA"/>
</dbReference>
<name>A0ABQ2HJ35_9BACT</name>
<evidence type="ECO:0000313" key="2">
    <source>
        <dbReference type="Proteomes" id="UP000632339"/>
    </source>
</evidence>
<evidence type="ECO:0000313" key="1">
    <source>
        <dbReference type="EMBL" id="GGM82527.1"/>
    </source>
</evidence>
<proteinExistence type="predicted"/>
<accession>A0ABQ2HJ35</accession>
<sequence length="81" mass="9004">MKKVVQKMFKDNEVLQANGQKEYKPFYGYFILDTTLGQKPLSIAFAVSEITAELETTKTDGDWVTDPPVAYDHGTACCPIG</sequence>